<dbReference type="AlphaFoldDB" id="A0AAI9DDA2"/>
<proteinExistence type="predicted"/>
<dbReference type="PROSITE" id="PS51257">
    <property type="entry name" value="PROKAR_LIPOPROTEIN"/>
    <property type="match status" value="1"/>
</dbReference>
<accession>A0AAI9DDA2</accession>
<dbReference type="EMBL" id="ABMABF030000008">
    <property type="protein sequence ID" value="EMJ5134851.1"/>
    <property type="molecule type" value="Genomic_DNA"/>
</dbReference>
<organism evidence="1">
    <name type="scientific">Providencia stuartii</name>
    <dbReference type="NCBI Taxonomy" id="588"/>
    <lineage>
        <taxon>Bacteria</taxon>
        <taxon>Pseudomonadati</taxon>
        <taxon>Pseudomonadota</taxon>
        <taxon>Gammaproteobacteria</taxon>
        <taxon>Enterobacterales</taxon>
        <taxon>Morganellaceae</taxon>
        <taxon>Providencia</taxon>
    </lineage>
</organism>
<dbReference type="PANTHER" id="PTHR38013:SF1">
    <property type="entry name" value="GLYCOPROTEIN_POLYSACCHARIDE METABOLISM"/>
    <property type="match status" value="1"/>
</dbReference>
<sequence length="152" mass="16727">MKLYQVIMGLILMTLLVGCEGNNNKAKEAKLDRSHDTTNRSIESGVISGQVVIQQRVALPVNAVVTVTLADTSIAELPALILSQKYYDTQGKQSPFPFELSYQKDEIRSSAHLVVRATVSVEGDIWFISNVESVVINNGVTRDIELRLVPAQ</sequence>
<dbReference type="Pfam" id="PF09619">
    <property type="entry name" value="YscW"/>
    <property type="match status" value="1"/>
</dbReference>
<reference evidence="1" key="1">
    <citation type="submission" date="2024-02" db="EMBL/GenBank/DDBJ databases">
        <authorList>
            <consortium name="Clinical and Environmental Microbiology Branch: Whole genome sequencing antimicrobial resistance pathogens in the healthcare setting"/>
        </authorList>
    </citation>
    <scope>NUCLEOTIDE SEQUENCE</scope>
    <source>
        <strain evidence="1">2021GO-0154</strain>
    </source>
</reference>
<evidence type="ECO:0000313" key="1">
    <source>
        <dbReference type="EMBL" id="EMJ5134851.1"/>
    </source>
</evidence>
<protein>
    <submittedName>
        <fullName evidence="1">YbaY family lipoprotein</fullName>
    </submittedName>
</protein>
<gene>
    <name evidence="1" type="ORF">RG298_002595</name>
</gene>
<dbReference type="InterPro" id="IPR053196">
    <property type="entry name" value="Lipoprotein_YbaY-like"/>
</dbReference>
<dbReference type="InterPro" id="IPR039366">
    <property type="entry name" value="Pilotin"/>
</dbReference>
<comment type="caution">
    <text evidence="1">The sequence shown here is derived from an EMBL/GenBank/DDBJ whole genome shotgun (WGS) entry which is preliminary data.</text>
</comment>
<name>A0AAI9DDA2_PROST</name>
<keyword evidence="1" id="KW-0449">Lipoprotein</keyword>
<dbReference type="PANTHER" id="PTHR38013">
    <property type="entry name" value="GLYCOPROTEIN/POLYSACCHARIDE METABOLISM"/>
    <property type="match status" value="1"/>
</dbReference>